<proteinExistence type="evidence at transcript level"/>
<organism evidence="2">
    <name type="scientific">Zea mays</name>
    <name type="common">Maize</name>
    <dbReference type="NCBI Taxonomy" id="4577"/>
    <lineage>
        <taxon>Eukaryota</taxon>
        <taxon>Viridiplantae</taxon>
        <taxon>Streptophyta</taxon>
        <taxon>Embryophyta</taxon>
        <taxon>Tracheophyta</taxon>
        <taxon>Spermatophyta</taxon>
        <taxon>Magnoliopsida</taxon>
        <taxon>Liliopsida</taxon>
        <taxon>Poales</taxon>
        <taxon>Poaceae</taxon>
        <taxon>PACMAD clade</taxon>
        <taxon>Panicoideae</taxon>
        <taxon>Andropogonodae</taxon>
        <taxon>Andropogoneae</taxon>
        <taxon>Tripsacinae</taxon>
        <taxon>Zea</taxon>
    </lineage>
</organism>
<dbReference type="AlphaFoldDB" id="B4FE89"/>
<evidence type="ECO:0000313" key="2">
    <source>
        <dbReference type="EMBL" id="ACF80432.1"/>
    </source>
</evidence>
<accession>B4FE89</accession>
<protein>
    <submittedName>
        <fullName evidence="2">Uncharacterized protein</fullName>
    </submittedName>
</protein>
<dbReference type="EMBL" id="BT035427">
    <property type="protein sequence ID" value="ACF80432.1"/>
    <property type="molecule type" value="mRNA"/>
</dbReference>
<name>B4FE89_MAIZE</name>
<sequence length="73" mass="7832">MYLGDPLTGQPTPEFERGPRALHRTTGLARPVIREAQGSGLRKPSNLSGPATGKSYMTSGPCPRAGRFLPRPD</sequence>
<reference evidence="2" key="1">
    <citation type="journal article" date="2009" name="PLoS Genet.">
        <title>Sequencing, mapping, and analysis of 27,455 maize full-length cDNAs.</title>
        <authorList>
            <person name="Soderlund C."/>
            <person name="Descour A."/>
            <person name="Kudrna D."/>
            <person name="Bomhoff M."/>
            <person name="Boyd L."/>
            <person name="Currie J."/>
            <person name="Angelova A."/>
            <person name="Collura K."/>
            <person name="Wissotski M."/>
            <person name="Ashley E."/>
            <person name="Morrow D."/>
            <person name="Fernandes J."/>
            <person name="Walbot V."/>
            <person name="Yu Y."/>
        </authorList>
    </citation>
    <scope>NUCLEOTIDE SEQUENCE</scope>
    <source>
        <strain evidence="2">B73</strain>
    </source>
</reference>
<feature type="region of interest" description="Disordered" evidence="1">
    <location>
        <begin position="36"/>
        <end position="73"/>
    </location>
</feature>
<evidence type="ECO:0000256" key="1">
    <source>
        <dbReference type="SAM" id="MobiDB-lite"/>
    </source>
</evidence>